<feature type="binding site" evidence="5">
    <location>
        <position position="83"/>
    </location>
    <ligand>
        <name>3-dehydroquinate</name>
        <dbReference type="ChEBI" id="CHEBI:32364"/>
    </ligand>
</feature>
<comment type="pathway">
    <text evidence="5">Metabolic intermediate biosynthesis; chorismate biosynthesis; chorismate from D-erythrose 4-phosphate and phosphoenolpyruvate: step 3/7.</text>
</comment>
<dbReference type="GO" id="GO:0003855">
    <property type="term" value="F:3-dehydroquinate dehydratase activity"/>
    <property type="evidence" value="ECO:0007669"/>
    <property type="project" value="UniProtKB-UniRule"/>
</dbReference>
<dbReference type="HAMAP" id="MF_00214">
    <property type="entry name" value="AroD"/>
    <property type="match status" value="1"/>
</dbReference>
<dbReference type="GO" id="GO:0008652">
    <property type="term" value="P:amino acid biosynthetic process"/>
    <property type="evidence" value="ECO:0007669"/>
    <property type="project" value="UniProtKB-KW"/>
</dbReference>
<evidence type="ECO:0000313" key="7">
    <source>
        <dbReference type="Proteomes" id="UP000306509"/>
    </source>
</evidence>
<proteinExistence type="inferred from homology"/>
<comment type="function">
    <text evidence="5">Involved in the third step of the chorismate pathway, which leads to the biosynthesis of aromatic amino acids. Catalyzes the cis-dehydration of 3-dehydroquinate (DHQ) and introduces the first double bond of the aromatic ring to yield 3-dehydroshikimate.</text>
</comment>
<feature type="binding site" evidence="5">
    <location>
        <position position="214"/>
    </location>
    <ligand>
        <name>3-dehydroquinate</name>
        <dbReference type="ChEBI" id="CHEBI:32364"/>
    </ligand>
</feature>
<keyword evidence="3 5" id="KW-0456">Lyase</keyword>
<dbReference type="PROSITE" id="PS01028">
    <property type="entry name" value="DEHYDROQUINASE_I"/>
    <property type="match status" value="1"/>
</dbReference>
<feature type="binding site" evidence="5">
    <location>
        <position position="237"/>
    </location>
    <ligand>
        <name>3-dehydroquinate</name>
        <dbReference type="ChEBI" id="CHEBI:32364"/>
    </ligand>
</feature>
<keyword evidence="2 5" id="KW-0057">Aromatic amino acid biosynthesis</keyword>
<protein>
    <recommendedName>
        <fullName evidence="5">3-dehydroquinate dehydratase</fullName>
        <shortName evidence="5">3-dehydroquinase</shortName>
        <ecNumber evidence="5">4.2.1.10</ecNumber>
    </recommendedName>
    <alternativeName>
        <fullName evidence="5">Type I DHQase</fullName>
    </alternativeName>
    <alternativeName>
        <fullName evidence="5">Type I dehydroquinase</fullName>
        <shortName evidence="5">DHQ1</shortName>
    </alternativeName>
</protein>
<dbReference type="Gene3D" id="3.20.20.70">
    <property type="entry name" value="Aldolase class I"/>
    <property type="match status" value="1"/>
</dbReference>
<dbReference type="RefSeq" id="WP_138002403.1">
    <property type="nucleotide sequence ID" value="NZ_QGQD01000045.1"/>
</dbReference>
<dbReference type="GO" id="GO:0009423">
    <property type="term" value="P:chorismate biosynthetic process"/>
    <property type="evidence" value="ECO:0007669"/>
    <property type="project" value="UniProtKB-UniRule"/>
</dbReference>
<evidence type="ECO:0000256" key="3">
    <source>
        <dbReference type="ARBA" id="ARBA00023239"/>
    </source>
</evidence>
<dbReference type="GO" id="GO:0046279">
    <property type="term" value="P:3,4-dihydroxybenzoate biosynthetic process"/>
    <property type="evidence" value="ECO:0007669"/>
    <property type="project" value="TreeGrafter"/>
</dbReference>
<keyword evidence="7" id="KW-1185">Reference proteome</keyword>
<keyword evidence="5" id="KW-0028">Amino-acid biosynthesis</keyword>
<dbReference type="PANTHER" id="PTHR43699">
    <property type="entry name" value="3-DEHYDROQUINATE DEHYDRATASE"/>
    <property type="match status" value="1"/>
</dbReference>
<feature type="binding site" evidence="5">
    <location>
        <position position="233"/>
    </location>
    <ligand>
        <name>3-dehydroquinate</name>
        <dbReference type="ChEBI" id="CHEBI:32364"/>
    </ligand>
</feature>
<dbReference type="Pfam" id="PF01487">
    <property type="entry name" value="DHquinase_I"/>
    <property type="match status" value="1"/>
</dbReference>
<evidence type="ECO:0000256" key="2">
    <source>
        <dbReference type="ARBA" id="ARBA00023141"/>
    </source>
</evidence>
<organism evidence="6 7">
    <name type="scientific">Robinsoniella peoriensis</name>
    <dbReference type="NCBI Taxonomy" id="180332"/>
    <lineage>
        <taxon>Bacteria</taxon>
        <taxon>Bacillati</taxon>
        <taxon>Bacillota</taxon>
        <taxon>Clostridia</taxon>
        <taxon>Lachnospirales</taxon>
        <taxon>Lachnospiraceae</taxon>
        <taxon>Robinsoniella</taxon>
    </lineage>
</organism>
<dbReference type="NCBIfam" id="TIGR01093">
    <property type="entry name" value="aroD"/>
    <property type="match status" value="1"/>
</dbReference>
<comment type="caution">
    <text evidence="5">Lacks conserved residue(s) required for the propagation of feature annotation.</text>
</comment>
<feature type="binding site" evidence="5">
    <location>
        <begin position="47"/>
        <end position="49"/>
    </location>
    <ligand>
        <name>3-dehydroquinate</name>
        <dbReference type="ChEBI" id="CHEBI:32364"/>
    </ligand>
</feature>
<dbReference type="SUPFAM" id="SSF51569">
    <property type="entry name" value="Aldolase"/>
    <property type="match status" value="1"/>
</dbReference>
<feature type="active site" description="Proton donor/acceptor" evidence="5">
    <location>
        <position position="144"/>
    </location>
</feature>
<dbReference type="EMBL" id="QGQD01000045">
    <property type="protein sequence ID" value="TLD00865.1"/>
    <property type="molecule type" value="Genomic_DNA"/>
</dbReference>
<keyword evidence="4 5" id="KW-0704">Schiff base</keyword>
<dbReference type="CDD" id="cd00502">
    <property type="entry name" value="DHQase_I"/>
    <property type="match status" value="1"/>
</dbReference>
<evidence type="ECO:0000256" key="4">
    <source>
        <dbReference type="ARBA" id="ARBA00023270"/>
    </source>
</evidence>
<comment type="caution">
    <text evidence="6">The sequence shown here is derived from an EMBL/GenBank/DDBJ whole genome shotgun (WGS) entry which is preliminary data.</text>
</comment>
<comment type="subunit">
    <text evidence="5">Homodimer.</text>
</comment>
<accession>A0A4U8Q7G8</accession>
<dbReference type="AlphaFoldDB" id="A0A4U8Q7G8"/>
<gene>
    <name evidence="6" type="primary">aroD_1</name>
    <name evidence="5" type="synonym">aroD</name>
    <name evidence="6" type="ORF">DSM106044_02061</name>
</gene>
<dbReference type="EC" id="4.2.1.10" evidence="5"/>
<evidence type="ECO:0000256" key="1">
    <source>
        <dbReference type="ARBA" id="ARBA00001864"/>
    </source>
</evidence>
<comment type="catalytic activity">
    <reaction evidence="1 5">
        <text>3-dehydroquinate = 3-dehydroshikimate + H2O</text>
        <dbReference type="Rhea" id="RHEA:21096"/>
        <dbReference type="ChEBI" id="CHEBI:15377"/>
        <dbReference type="ChEBI" id="CHEBI:16630"/>
        <dbReference type="ChEBI" id="CHEBI:32364"/>
        <dbReference type="EC" id="4.2.1.10"/>
    </reaction>
</comment>
<dbReference type="STRING" id="180332.GCA_000797495_04026"/>
<dbReference type="InterPro" id="IPR001381">
    <property type="entry name" value="DHquinase_I"/>
</dbReference>
<reference evidence="6 7" key="1">
    <citation type="journal article" date="2019" name="Anaerobe">
        <title>Detection of Robinsoniella peoriensis in multiple bone samples of a trauma patient.</title>
        <authorList>
            <person name="Schrottner P."/>
            <person name="Hartwich K."/>
            <person name="Bunk B."/>
            <person name="Schober I."/>
            <person name="Helbig S."/>
            <person name="Rudolph W.W."/>
            <person name="Gunzer F."/>
        </authorList>
    </citation>
    <scope>NUCLEOTIDE SEQUENCE [LARGE SCALE GENOMIC DNA]</scope>
    <source>
        <strain evidence="6 7">DSM 106044</strain>
    </source>
</reference>
<comment type="similarity">
    <text evidence="5">Belongs to the type-I 3-dehydroquinase family.</text>
</comment>
<name>A0A4U8Q7G8_9FIRM</name>
<dbReference type="InterPro" id="IPR018508">
    <property type="entry name" value="3-dehydroquinate_DH_AS"/>
</dbReference>
<dbReference type="UniPathway" id="UPA00053">
    <property type="reaction ID" value="UER00086"/>
</dbReference>
<dbReference type="PANTHER" id="PTHR43699:SF1">
    <property type="entry name" value="3-DEHYDROQUINATE DEHYDRATASE"/>
    <property type="match status" value="1"/>
</dbReference>
<sequence length="255" mass="28307">MDLSVKVRNITIGEGMPKICVPIVGGSKERILETALKITARPIDMVEWRVDFFDYVMEQKKMAETLKELRKILGEIPLLFTFRTVDEGGNRPIEMKDYVDMNLHAVKTGYIDLVDVEIFRGEAVSAPIVKSAHRHGVKVVGSNHDFEKTPPKNEIVERLQKMQKAGVDITKIAVMPAERQDVLTLLDATLAMKESFADRPFITMSMGSMGFVSRITGEIFGSAVTFGAVGQVSAPGQIPVEKLEQVLNIIGRYGL</sequence>
<feature type="active site" description="Schiff-base intermediate with substrate" evidence="5">
    <location>
        <position position="171"/>
    </location>
</feature>
<dbReference type="Proteomes" id="UP000306509">
    <property type="component" value="Unassembled WGS sequence"/>
</dbReference>
<evidence type="ECO:0000313" key="6">
    <source>
        <dbReference type="EMBL" id="TLD00865.1"/>
    </source>
</evidence>
<dbReference type="GO" id="GO:0009073">
    <property type="term" value="P:aromatic amino acid family biosynthetic process"/>
    <property type="evidence" value="ECO:0007669"/>
    <property type="project" value="UniProtKB-KW"/>
</dbReference>
<dbReference type="FunFam" id="3.20.20.70:FF:000047">
    <property type="entry name" value="3-dehydroquinate dehydratase"/>
    <property type="match status" value="1"/>
</dbReference>
<dbReference type="InterPro" id="IPR050146">
    <property type="entry name" value="Type-I_3-dehydroquinase"/>
</dbReference>
<evidence type="ECO:0000256" key="5">
    <source>
        <dbReference type="HAMAP-Rule" id="MF_00214"/>
    </source>
</evidence>
<dbReference type="InterPro" id="IPR013785">
    <property type="entry name" value="Aldolase_TIM"/>
</dbReference>